<dbReference type="InterPro" id="IPR006118">
    <property type="entry name" value="Recombinase_CS"/>
</dbReference>
<dbReference type="InterPro" id="IPR009061">
    <property type="entry name" value="DNA-bd_dom_put_sf"/>
</dbReference>
<feature type="domain" description="HTH merR-type" evidence="6">
    <location>
        <begin position="27"/>
        <end position="62"/>
    </location>
</feature>
<evidence type="ECO:0000256" key="5">
    <source>
        <dbReference type="SAM" id="MobiDB-lite"/>
    </source>
</evidence>
<dbReference type="InterPro" id="IPR036162">
    <property type="entry name" value="Resolvase-like_N_sf"/>
</dbReference>
<dbReference type="PANTHER" id="PTHR36172:SF1">
    <property type="entry name" value="RESOLVASE-RELATED"/>
    <property type="match status" value="1"/>
</dbReference>
<dbReference type="GO" id="GO:0000150">
    <property type="term" value="F:DNA strand exchange activity"/>
    <property type="evidence" value="ECO:0007669"/>
    <property type="project" value="InterPro"/>
</dbReference>
<dbReference type="Gene3D" id="3.40.50.1390">
    <property type="entry name" value="Resolvase, N-terminal catalytic domain"/>
    <property type="match status" value="1"/>
</dbReference>
<dbReference type="GO" id="GO:0015074">
    <property type="term" value="P:DNA integration"/>
    <property type="evidence" value="ECO:0007669"/>
    <property type="project" value="UniProtKB-KW"/>
</dbReference>
<feature type="region of interest" description="Disordered" evidence="5">
    <location>
        <begin position="1"/>
        <end position="21"/>
    </location>
</feature>
<dbReference type="NCBIfam" id="NF033518">
    <property type="entry name" value="transpos_IS607"/>
    <property type="match status" value="1"/>
</dbReference>
<dbReference type="Pfam" id="PF00376">
    <property type="entry name" value="MerR"/>
    <property type="match status" value="1"/>
</dbReference>
<keyword evidence="3" id="KW-0233">DNA recombination</keyword>
<protein>
    <submittedName>
        <fullName evidence="8">Resolvase</fullName>
    </submittedName>
</protein>
<dbReference type="PROSITE" id="PS51736">
    <property type="entry name" value="RECOMBINASES_3"/>
    <property type="match status" value="1"/>
</dbReference>
<accession>A0A1V0S8F8</accession>
<dbReference type="SUPFAM" id="SSF53041">
    <property type="entry name" value="Resolvase-like"/>
    <property type="match status" value="1"/>
</dbReference>
<dbReference type="GO" id="GO:0006355">
    <property type="term" value="P:regulation of DNA-templated transcription"/>
    <property type="evidence" value="ECO:0007669"/>
    <property type="project" value="InterPro"/>
</dbReference>
<dbReference type="EMBL" id="KY684083">
    <property type="protein sequence ID" value="ARF07992.1"/>
    <property type="molecule type" value="Genomic_DNA"/>
</dbReference>
<dbReference type="InterPro" id="IPR048046">
    <property type="entry name" value="Transpos_IS607"/>
</dbReference>
<evidence type="ECO:0000313" key="8">
    <source>
        <dbReference type="EMBL" id="ARF07992.1"/>
    </source>
</evidence>
<evidence type="ECO:0000259" key="6">
    <source>
        <dbReference type="PROSITE" id="PS50937"/>
    </source>
</evidence>
<dbReference type="SUPFAM" id="SSF46955">
    <property type="entry name" value="Putative DNA-binding domain"/>
    <property type="match status" value="1"/>
</dbReference>
<dbReference type="PROSITE" id="PS00397">
    <property type="entry name" value="RECOMBINASES_1"/>
    <property type="match status" value="1"/>
</dbReference>
<evidence type="ECO:0000259" key="7">
    <source>
        <dbReference type="PROSITE" id="PS51736"/>
    </source>
</evidence>
<dbReference type="PROSITE" id="PS50937">
    <property type="entry name" value="HTH_MERR_2"/>
    <property type="match status" value="1"/>
</dbReference>
<feature type="active site" description="O-(5'-phospho-DNA)-serine intermediate" evidence="4">
    <location>
        <position position="103"/>
    </location>
</feature>
<evidence type="ECO:0000256" key="3">
    <source>
        <dbReference type="ARBA" id="ARBA00023172"/>
    </source>
</evidence>
<dbReference type="InterPro" id="IPR000551">
    <property type="entry name" value="MerR-type_HTH_dom"/>
</dbReference>
<gene>
    <name evidence="8" type="ORF">Catovirus_1_42</name>
</gene>
<dbReference type="Gene3D" id="1.10.1660.10">
    <property type="match status" value="1"/>
</dbReference>
<name>A0A1V0S8F8_9VIRU</name>
<proteinExistence type="predicted"/>
<dbReference type="Pfam" id="PF00239">
    <property type="entry name" value="Resolvase"/>
    <property type="match status" value="1"/>
</dbReference>
<reference evidence="8" key="1">
    <citation type="journal article" date="2017" name="Science">
        <title>Giant viruses with an expanded complement of translation system components.</title>
        <authorList>
            <person name="Schulz F."/>
            <person name="Yutin N."/>
            <person name="Ivanova N.N."/>
            <person name="Ortega D.R."/>
            <person name="Lee T.K."/>
            <person name="Vierheilig J."/>
            <person name="Daims H."/>
            <person name="Horn M."/>
            <person name="Wagner M."/>
            <person name="Jensen G.J."/>
            <person name="Kyrpides N.C."/>
            <person name="Koonin E.V."/>
            <person name="Woyke T."/>
        </authorList>
    </citation>
    <scope>NUCLEOTIDE SEQUENCE</scope>
    <source>
        <strain evidence="8">CTV1</strain>
    </source>
</reference>
<feature type="compositionally biased region" description="Basic and acidic residues" evidence="5">
    <location>
        <begin position="7"/>
        <end position="21"/>
    </location>
</feature>
<dbReference type="PANTHER" id="PTHR36172">
    <property type="match status" value="1"/>
</dbReference>
<evidence type="ECO:0000256" key="1">
    <source>
        <dbReference type="ARBA" id="ARBA00022908"/>
    </source>
</evidence>
<sequence length="228" mass="26693">MKKKNNKNADNEVNKKKEVGKKLMGGKEASRILGVHQRTLYQWEEKGKIDTIRTPGGKRLYNVEKYLREQGLTIEENNDVYDTDLDALDKKKGKLRISYARVSSRGQKDDLERQKRLIKEKYPDHILIEDMGSGMNFNKRGLRKIIKLAIEGRVEELVVAYKDRLTRVGYELIEDLIKEYSGGRITIIEKKDELEPEESLVYDVLQIMNIFVAKMNGLRKYRKKEEKK</sequence>
<evidence type="ECO:0000256" key="2">
    <source>
        <dbReference type="ARBA" id="ARBA00023125"/>
    </source>
</evidence>
<keyword evidence="2" id="KW-0238">DNA-binding</keyword>
<keyword evidence="1" id="KW-0229">DNA integration</keyword>
<organism evidence="8">
    <name type="scientific">Catovirus CTV1</name>
    <dbReference type="NCBI Taxonomy" id="1977631"/>
    <lineage>
        <taxon>Viruses</taxon>
        <taxon>Varidnaviria</taxon>
        <taxon>Bamfordvirae</taxon>
        <taxon>Nucleocytoviricota</taxon>
        <taxon>Megaviricetes</taxon>
        <taxon>Imitervirales</taxon>
        <taxon>Mimiviridae</taxon>
        <taxon>Klosneuvirinae</taxon>
        <taxon>Catovirus</taxon>
    </lineage>
</organism>
<evidence type="ECO:0000256" key="4">
    <source>
        <dbReference type="PROSITE-ProRule" id="PRU10137"/>
    </source>
</evidence>
<dbReference type="GO" id="GO:0003677">
    <property type="term" value="F:DNA binding"/>
    <property type="evidence" value="ECO:0007669"/>
    <property type="project" value="UniProtKB-KW"/>
</dbReference>
<dbReference type="Gene3D" id="1.10.287.2170">
    <property type="match status" value="1"/>
</dbReference>
<feature type="domain" description="Resolvase/invertase-type recombinase catalytic" evidence="7">
    <location>
        <begin position="95"/>
        <end position="228"/>
    </location>
</feature>
<dbReference type="InterPro" id="IPR006119">
    <property type="entry name" value="Resolv_N"/>
</dbReference>
<dbReference type="SMART" id="SM00857">
    <property type="entry name" value="Resolvase"/>
    <property type="match status" value="1"/>
</dbReference>
<dbReference type="InterPro" id="IPR051491">
    <property type="entry name" value="Recombinase/Transposase-rel"/>
</dbReference>